<accession>A0A392NME2</accession>
<proteinExistence type="inferred from homology"/>
<evidence type="ECO:0000256" key="1">
    <source>
        <dbReference type="ARBA" id="ARBA00005926"/>
    </source>
</evidence>
<keyword evidence="3" id="KW-1185">Reference proteome</keyword>
<dbReference type="AlphaFoldDB" id="A0A392NME2"/>
<dbReference type="InterPro" id="IPR050235">
    <property type="entry name" value="CK1_Ser-Thr_kinase"/>
</dbReference>
<dbReference type="Proteomes" id="UP000265520">
    <property type="component" value="Unassembled WGS sequence"/>
</dbReference>
<comment type="caution">
    <text evidence="2">The sequence shown here is derived from an EMBL/GenBank/DDBJ whole genome shotgun (WGS) entry which is preliminary data.</text>
</comment>
<dbReference type="GO" id="GO:0016301">
    <property type="term" value="F:kinase activity"/>
    <property type="evidence" value="ECO:0007669"/>
    <property type="project" value="UniProtKB-KW"/>
</dbReference>
<evidence type="ECO:0000313" key="2">
    <source>
        <dbReference type="EMBL" id="MCI00983.1"/>
    </source>
</evidence>
<sequence length="98" mass="11093">MSAEMVACIAVESLLILDKMHSRGSAGYSTREEKKLFLVDLGLATKWRDTSTGQHVEYDQRPDMFRGTVRYASVHAHLGRTASRRDDLESLAYTLIFL</sequence>
<feature type="non-terminal residue" evidence="2">
    <location>
        <position position="98"/>
    </location>
</feature>
<reference evidence="2 3" key="1">
    <citation type="journal article" date="2018" name="Front. Plant Sci.">
        <title>Red Clover (Trifolium pratense) and Zigzag Clover (T. medium) - A Picture of Genomic Similarities and Differences.</title>
        <authorList>
            <person name="Dluhosova J."/>
            <person name="Istvanek J."/>
            <person name="Nedelnik J."/>
            <person name="Repkova J."/>
        </authorList>
    </citation>
    <scope>NUCLEOTIDE SEQUENCE [LARGE SCALE GENOMIC DNA]</scope>
    <source>
        <strain evidence="3">cv. 10/8</strain>
        <tissue evidence="2">Leaf</tissue>
    </source>
</reference>
<dbReference type="PANTHER" id="PTHR11909">
    <property type="entry name" value="CASEIN KINASE-RELATED"/>
    <property type="match status" value="1"/>
</dbReference>
<comment type="similarity">
    <text evidence="1">Belongs to the protein kinase superfamily. CK1 Ser/Thr protein kinase family. Casein kinase I subfamily.</text>
</comment>
<dbReference type="SUPFAM" id="SSF56112">
    <property type="entry name" value="Protein kinase-like (PK-like)"/>
    <property type="match status" value="1"/>
</dbReference>
<keyword evidence="2" id="KW-0418">Kinase</keyword>
<protein>
    <submittedName>
        <fullName evidence="2">Serine/threonine-protein kinase VRK1-like</fullName>
    </submittedName>
</protein>
<dbReference type="InterPro" id="IPR011009">
    <property type="entry name" value="Kinase-like_dom_sf"/>
</dbReference>
<keyword evidence="2" id="KW-0808">Transferase</keyword>
<name>A0A392NME2_9FABA</name>
<evidence type="ECO:0000313" key="3">
    <source>
        <dbReference type="Proteomes" id="UP000265520"/>
    </source>
</evidence>
<dbReference type="EMBL" id="LXQA010044883">
    <property type="protein sequence ID" value="MCI00983.1"/>
    <property type="molecule type" value="Genomic_DNA"/>
</dbReference>
<organism evidence="2 3">
    <name type="scientific">Trifolium medium</name>
    <dbReference type="NCBI Taxonomy" id="97028"/>
    <lineage>
        <taxon>Eukaryota</taxon>
        <taxon>Viridiplantae</taxon>
        <taxon>Streptophyta</taxon>
        <taxon>Embryophyta</taxon>
        <taxon>Tracheophyta</taxon>
        <taxon>Spermatophyta</taxon>
        <taxon>Magnoliopsida</taxon>
        <taxon>eudicotyledons</taxon>
        <taxon>Gunneridae</taxon>
        <taxon>Pentapetalae</taxon>
        <taxon>rosids</taxon>
        <taxon>fabids</taxon>
        <taxon>Fabales</taxon>
        <taxon>Fabaceae</taxon>
        <taxon>Papilionoideae</taxon>
        <taxon>50 kb inversion clade</taxon>
        <taxon>NPAAA clade</taxon>
        <taxon>Hologalegina</taxon>
        <taxon>IRL clade</taxon>
        <taxon>Trifolieae</taxon>
        <taxon>Trifolium</taxon>
    </lineage>
</organism>
<dbReference type="Gene3D" id="1.10.510.10">
    <property type="entry name" value="Transferase(Phosphotransferase) domain 1"/>
    <property type="match status" value="1"/>
</dbReference>